<name>R9KX37_9ACTN</name>
<organism evidence="1 2">
    <name type="scientific">Adlercreutzia caecimuris B7</name>
    <dbReference type="NCBI Taxonomy" id="1235794"/>
    <lineage>
        <taxon>Bacteria</taxon>
        <taxon>Bacillati</taxon>
        <taxon>Actinomycetota</taxon>
        <taxon>Coriobacteriia</taxon>
        <taxon>Eggerthellales</taxon>
        <taxon>Eggerthellaceae</taxon>
        <taxon>Adlercreutzia</taxon>
    </lineage>
</organism>
<proteinExistence type="predicted"/>
<dbReference type="EMBL" id="ASSY01000008">
    <property type="protein sequence ID" value="EOS50945.1"/>
    <property type="molecule type" value="Genomic_DNA"/>
</dbReference>
<sequence>MERKDPKDMTASELLRHIARTVEDEECASDAITWLRMKAGTEETPNYGAEMANALEAVANKIDAEIEAARRDAVKESKKPMRWFRSAIRQGEDWPEPRDGEKFREYLRRCFILLPRYEDGEPVRFGEDTDKLHEVEKLIFTRSGECCQMQDARGNMQNAFPGQRVKRPGPEMLGADGKPISVGETVYSKNTGSVYTVLKVKPLADLVTVGIYNGIAFDVNHASLTHTPPDARKGGE</sequence>
<comment type="caution">
    <text evidence="1">The sequence shown here is derived from an EMBL/GenBank/DDBJ whole genome shotgun (WGS) entry which is preliminary data.</text>
</comment>
<evidence type="ECO:0000313" key="2">
    <source>
        <dbReference type="Proteomes" id="UP000014204"/>
    </source>
</evidence>
<dbReference type="Proteomes" id="UP000014204">
    <property type="component" value="Unassembled WGS sequence"/>
</dbReference>
<gene>
    <name evidence="1" type="ORF">C811_01362</name>
</gene>
<dbReference type="HOGENOM" id="CLU_1173950_0_0_11"/>
<evidence type="ECO:0000313" key="1">
    <source>
        <dbReference type="EMBL" id="EOS50945.1"/>
    </source>
</evidence>
<dbReference type="AlphaFoldDB" id="R9KX37"/>
<reference evidence="1 2" key="1">
    <citation type="submission" date="2013-04" db="EMBL/GenBank/DDBJ databases">
        <title>The Genome Sequence of Enterorhabdus caecimuris B7.</title>
        <authorList>
            <consortium name="The Broad Institute Genomics Platform"/>
            <consortium name="The Broad Institute Genome Sequencing Center for Infectious Disease"/>
            <person name="Earl A."/>
            <person name="Xavier R."/>
            <person name="Elson C."/>
            <person name="Duck W."/>
            <person name="Walker B."/>
            <person name="Young S."/>
            <person name="Zeng Q."/>
            <person name="Gargeya S."/>
            <person name="Fitzgerald M."/>
            <person name="Haas B."/>
            <person name="Abouelleil A."/>
            <person name="Allen A.W."/>
            <person name="Alvarado L."/>
            <person name="Arachchi H.M."/>
            <person name="Berlin A.M."/>
            <person name="Chapman S.B."/>
            <person name="Gainer-Dewar J."/>
            <person name="Goldberg J."/>
            <person name="Griggs A."/>
            <person name="Gujja S."/>
            <person name="Hansen M."/>
            <person name="Howarth C."/>
            <person name="Imamovic A."/>
            <person name="Ireland A."/>
            <person name="Larimer J."/>
            <person name="McCowan C."/>
            <person name="Murphy C."/>
            <person name="Pearson M."/>
            <person name="Poon T.W."/>
            <person name="Priest M."/>
            <person name="Roberts A."/>
            <person name="Saif S."/>
            <person name="Shea T."/>
            <person name="Sisk P."/>
            <person name="Sykes S."/>
            <person name="Wortman J."/>
            <person name="Nusbaum C."/>
            <person name="Birren B."/>
        </authorList>
    </citation>
    <scope>NUCLEOTIDE SEQUENCE [LARGE SCALE GENOMIC DNA]</scope>
    <source>
        <strain evidence="1 2">B7</strain>
    </source>
</reference>
<keyword evidence="2" id="KW-1185">Reference proteome</keyword>
<protein>
    <submittedName>
        <fullName evidence="1">Uncharacterized protein</fullName>
    </submittedName>
</protein>
<accession>R9KX37</accession>
<dbReference type="GeneID" id="82190877"/>
<dbReference type="STRING" id="1235794.C811_01362"/>
<dbReference type="RefSeq" id="WP_016309565.1">
    <property type="nucleotide sequence ID" value="NZ_KE159646.1"/>
</dbReference>
<dbReference type="OrthoDB" id="3178255at2"/>